<dbReference type="InterPro" id="IPR010324">
    <property type="entry name" value="DRP"/>
</dbReference>
<dbReference type="CDD" id="cd22319">
    <property type="entry name" value="DpnI-like"/>
    <property type="match status" value="1"/>
</dbReference>
<accession>A0ABY5NNY2</accession>
<dbReference type="InterPro" id="IPR036388">
    <property type="entry name" value="WH-like_DNA-bd_sf"/>
</dbReference>
<keyword evidence="2" id="KW-0378">Hydrolase</keyword>
<dbReference type="Gene3D" id="3.40.210.30">
    <property type="entry name" value="Dam replacing family, catalytic PD-(D/E)XK domain"/>
    <property type="match status" value="1"/>
</dbReference>
<proteinExistence type="predicted"/>
<gene>
    <name evidence="2" type="ORF">NPX36_07730</name>
</gene>
<protein>
    <submittedName>
        <fullName evidence="2">Restriction endonuclease</fullName>
    </submittedName>
</protein>
<evidence type="ECO:0000259" key="1">
    <source>
        <dbReference type="Pfam" id="PF17726"/>
    </source>
</evidence>
<dbReference type="Proteomes" id="UP001317001">
    <property type="component" value="Chromosome"/>
</dbReference>
<feature type="domain" description="Dam-replacing protein HTH" evidence="1">
    <location>
        <begin position="186"/>
        <end position="254"/>
    </location>
</feature>
<dbReference type="Pfam" id="PF06044">
    <property type="entry name" value="DpnI"/>
    <property type="match status" value="1"/>
</dbReference>
<keyword evidence="2" id="KW-0540">Nuclease</keyword>
<dbReference type="RefSeq" id="WP_257498164.1">
    <property type="nucleotide sequence ID" value="NZ_CP102382.1"/>
</dbReference>
<reference evidence="2 3" key="1">
    <citation type="submission" date="2022-08" db="EMBL/GenBank/DDBJ databases">
        <title>Myroides zhujiangensis sp. nov., a novel bacterium isolated from sediment in the Pearl River Estuary.</title>
        <authorList>
            <person name="Cui L."/>
        </authorList>
    </citation>
    <scope>NUCLEOTIDE SEQUENCE [LARGE SCALE GENOMIC DNA]</scope>
    <source>
        <strain evidence="2 3">SCSIO 72103</strain>
    </source>
</reference>
<dbReference type="InterPro" id="IPR041368">
    <property type="entry name" value="DRP_C"/>
</dbReference>
<keyword evidence="3" id="KW-1185">Reference proteome</keyword>
<evidence type="ECO:0000313" key="2">
    <source>
        <dbReference type="EMBL" id="UUV20258.1"/>
    </source>
</evidence>
<dbReference type="InterPro" id="IPR043025">
    <property type="entry name" value="DRP_PD-(D/E)XK_dom"/>
</dbReference>
<dbReference type="GO" id="GO:0004519">
    <property type="term" value="F:endonuclease activity"/>
    <property type="evidence" value="ECO:0007669"/>
    <property type="project" value="UniProtKB-KW"/>
</dbReference>
<evidence type="ECO:0000313" key="3">
    <source>
        <dbReference type="Proteomes" id="UP001317001"/>
    </source>
</evidence>
<dbReference type="Gene3D" id="1.10.10.10">
    <property type="entry name" value="Winged helix-like DNA-binding domain superfamily/Winged helix DNA-binding domain"/>
    <property type="match status" value="1"/>
</dbReference>
<name>A0ABY5NNY2_9FLAO</name>
<organism evidence="2 3">
    <name type="scientific">Paenimyroides aestuarii</name>
    <dbReference type="NCBI Taxonomy" id="2968490"/>
    <lineage>
        <taxon>Bacteria</taxon>
        <taxon>Pseudomonadati</taxon>
        <taxon>Bacteroidota</taxon>
        <taxon>Flavobacteriia</taxon>
        <taxon>Flavobacteriales</taxon>
        <taxon>Flavobacteriaceae</taxon>
        <taxon>Paenimyroides</taxon>
    </lineage>
</organism>
<keyword evidence="2" id="KW-0255">Endonuclease</keyword>
<dbReference type="Pfam" id="PF17726">
    <property type="entry name" value="DpnI_C"/>
    <property type="match status" value="1"/>
</dbReference>
<sequence length="256" mass="30188">MDLKFDLTLASNYTSKSQISRVLTESWVKKNSFCPNCNNPYLEQFSNNSPVADFYCKNCSQEYELKSKDGLLSKKIVDGAYHTMINRIEADNNPNFFFLTYDKLNWSVRDFLIIPKHYFVPDFIEKRKPLSENARRAGWTGCNILLDKIPSSGRIFLIKNSEIIDRDLVIEKWKETEFLKSVNQKSRGWLIDILNCVDLIPNRNFRLEDVYKFEAELKLKYPNNHFIKDKIRQQLQVLRDKGVIEFVSRGTYKKKN</sequence>
<dbReference type="EMBL" id="CP102382">
    <property type="protein sequence ID" value="UUV20258.1"/>
    <property type="molecule type" value="Genomic_DNA"/>
</dbReference>